<keyword evidence="7" id="KW-0998">Cell outer membrane</keyword>
<evidence type="ECO:0000256" key="4">
    <source>
        <dbReference type="ARBA" id="ARBA00022729"/>
    </source>
</evidence>
<protein>
    <recommendedName>
        <fullName evidence="8">Outer membrane protein assembly factor BamA</fullName>
    </recommendedName>
</protein>
<dbReference type="AlphaFoldDB" id="A0A098SBB7"/>
<dbReference type="Pfam" id="PF07244">
    <property type="entry name" value="POTRA"/>
    <property type="match status" value="3"/>
</dbReference>
<feature type="signal peptide" evidence="9">
    <location>
        <begin position="1"/>
        <end position="29"/>
    </location>
</feature>
<evidence type="ECO:0000313" key="12">
    <source>
        <dbReference type="Proteomes" id="UP000029736"/>
    </source>
</evidence>
<feature type="domain" description="POTRA" evidence="10">
    <location>
        <begin position="292"/>
        <end position="375"/>
    </location>
</feature>
<comment type="subcellular location">
    <subcellularLocation>
        <location evidence="1">Membrane</location>
    </subcellularLocation>
</comment>
<evidence type="ECO:0000256" key="6">
    <source>
        <dbReference type="ARBA" id="ARBA00023136"/>
    </source>
</evidence>
<evidence type="ECO:0000259" key="10">
    <source>
        <dbReference type="PROSITE" id="PS51779"/>
    </source>
</evidence>
<dbReference type="PROSITE" id="PS51779">
    <property type="entry name" value="POTRA"/>
    <property type="match status" value="4"/>
</dbReference>
<evidence type="ECO:0000256" key="9">
    <source>
        <dbReference type="SAM" id="SignalP"/>
    </source>
</evidence>
<dbReference type="Proteomes" id="UP000029736">
    <property type="component" value="Unassembled WGS sequence"/>
</dbReference>
<evidence type="ECO:0000256" key="5">
    <source>
        <dbReference type="ARBA" id="ARBA00022737"/>
    </source>
</evidence>
<name>A0A098SBB7_9BACT</name>
<dbReference type="InterPro" id="IPR039910">
    <property type="entry name" value="D15-like"/>
</dbReference>
<evidence type="ECO:0000256" key="3">
    <source>
        <dbReference type="ARBA" id="ARBA00022692"/>
    </source>
</evidence>
<organism evidence="11 12">
    <name type="scientific">Phaeodactylibacter xiamenensis</name>
    <dbReference type="NCBI Taxonomy" id="1524460"/>
    <lineage>
        <taxon>Bacteria</taxon>
        <taxon>Pseudomonadati</taxon>
        <taxon>Bacteroidota</taxon>
        <taxon>Saprospiria</taxon>
        <taxon>Saprospirales</taxon>
        <taxon>Haliscomenobacteraceae</taxon>
        <taxon>Phaeodactylibacter</taxon>
    </lineage>
</organism>
<keyword evidence="6" id="KW-0472">Membrane</keyword>
<comment type="caution">
    <text evidence="11">The sequence shown here is derived from an EMBL/GenBank/DDBJ whole genome shotgun (WGS) entry which is preliminary data.</text>
</comment>
<dbReference type="InterPro" id="IPR010827">
    <property type="entry name" value="BamA/TamA_POTRA"/>
</dbReference>
<gene>
    <name evidence="11" type="ORF">IX84_03955</name>
</gene>
<feature type="chain" id="PRO_5001947856" description="Outer membrane protein assembly factor BamA" evidence="9">
    <location>
        <begin position="30"/>
        <end position="851"/>
    </location>
</feature>
<feature type="domain" description="POTRA" evidence="10">
    <location>
        <begin position="378"/>
        <end position="453"/>
    </location>
</feature>
<evidence type="ECO:0000256" key="7">
    <source>
        <dbReference type="ARBA" id="ARBA00023237"/>
    </source>
</evidence>
<dbReference type="InterPro" id="IPR000184">
    <property type="entry name" value="Bac_surfAg_D15"/>
</dbReference>
<keyword evidence="3" id="KW-0812">Transmembrane</keyword>
<dbReference type="InterPro" id="IPR034746">
    <property type="entry name" value="POTRA"/>
</dbReference>
<keyword evidence="2" id="KW-1134">Transmembrane beta strand</keyword>
<accession>A0A098SBB7</accession>
<evidence type="ECO:0000313" key="11">
    <source>
        <dbReference type="EMBL" id="KGE88958.1"/>
    </source>
</evidence>
<keyword evidence="5" id="KW-0677">Repeat</keyword>
<evidence type="ECO:0000256" key="8">
    <source>
        <dbReference type="NCBIfam" id="TIGR03303"/>
    </source>
</evidence>
<dbReference type="PANTHER" id="PTHR12815">
    <property type="entry name" value="SORTING AND ASSEMBLY MACHINERY SAMM50 PROTEIN FAMILY MEMBER"/>
    <property type="match status" value="1"/>
</dbReference>
<feature type="domain" description="POTRA" evidence="10">
    <location>
        <begin position="204"/>
        <end position="289"/>
    </location>
</feature>
<dbReference type="InterPro" id="IPR023707">
    <property type="entry name" value="OM_assembly_BamA"/>
</dbReference>
<feature type="domain" description="POTRA" evidence="10">
    <location>
        <begin position="45"/>
        <end position="119"/>
    </location>
</feature>
<dbReference type="GO" id="GO:0009279">
    <property type="term" value="C:cell outer membrane"/>
    <property type="evidence" value="ECO:0007669"/>
    <property type="project" value="UniProtKB-UniRule"/>
</dbReference>
<dbReference type="PANTHER" id="PTHR12815:SF47">
    <property type="entry name" value="TRANSLOCATION AND ASSEMBLY MODULE SUBUNIT TAMA"/>
    <property type="match status" value="1"/>
</dbReference>
<proteinExistence type="predicted"/>
<keyword evidence="12" id="KW-1185">Reference proteome</keyword>
<dbReference type="NCBIfam" id="TIGR03303">
    <property type="entry name" value="OM_YaeT"/>
    <property type="match status" value="1"/>
</dbReference>
<dbReference type="Gene3D" id="2.40.160.50">
    <property type="entry name" value="membrane protein fhac: a member of the omp85/tpsb transporter family"/>
    <property type="match status" value="1"/>
</dbReference>
<dbReference type="Pfam" id="PF01103">
    <property type="entry name" value="Omp85"/>
    <property type="match status" value="1"/>
</dbReference>
<keyword evidence="4 9" id="KW-0732">Signal</keyword>
<dbReference type="OrthoDB" id="9802086at2"/>
<evidence type="ECO:0000256" key="1">
    <source>
        <dbReference type="ARBA" id="ARBA00004370"/>
    </source>
</evidence>
<sequence length="851" mass="96399">MQMKTKAFFLKCLMSLPLLVLSLPLRAQADQDSIPVLEYGEPLEYEIGGIKVVGADYSDDNAVISIAGFRVGDKIRIPGPKIQKAIKALWKLRLFTDVKIVKEKTIGDIVFLEIHVQERPRLTRHSYQGVKKSVHDDLNDEVNKYLLKGGIVTENVKTNAREAIEDYFIGKGYLDAVATVREIPDSIRPNSVRLVFDIDRKDKVKIRNINFVGNDNVKGKKLRKKMEDTKEKRRLFASSKFIMDEYEEDKEALVAFYNTLGYRDAAIESDSLYRDEDGLLNIQINIDEGNQYYFRNIAWKGNSIYDEQTLANVLSISKGDIYNQELLQTRLSFSQDGRDVSTLYMDNGYLFFQVDPIEVAVEDDSIDLEIRIFEGPQATIDKVVIKGNDRTHEHVVRRQLRTLPGKKFSRSDIIRSQRELMNLNYFNPETLGINTPVNPQRGTVDIEYTLEEKPSDQLELSAGWGGLQGVIGTLGVSFNNFSMRNFFNKEAWRPLPQGDGQRLSLRAQTNGAFFQSYNATFTEPWLGGKKPNSLTVAGFYNKFSGSFSRTNPSSLSIAQLSVSLGKRLRWPDDNFVTSTALNLQQLTLIQWAGQAFTTDQNEFVNNGKFNNFSITQTLVRSTVNDPIFPKDGSRISLSVQFTPPYSLFNPDRDYASEPVQERFRFVEYHKWRFDADWYTPIVGDLIFKAQAKIGMVGSYDSRLGTSPFERFLLGGDGINNQQFGFQGVDIISLRGYEETELPANINPARQGQTLATPVFSKITLELRYPLSLNPSSTIYVLAFAQGGNAWRSTREYNPFDLRRSAGLGLRVFLPMFGTLGFDYGIGFDKPGADRTIQGLGNFNIILGFEPE</sequence>
<dbReference type="STRING" id="1524460.IX84_03955"/>
<dbReference type="PIRSF" id="PIRSF006076">
    <property type="entry name" value="OM_assembly_OMP85"/>
    <property type="match status" value="1"/>
</dbReference>
<evidence type="ECO:0000256" key="2">
    <source>
        <dbReference type="ARBA" id="ARBA00022452"/>
    </source>
</evidence>
<reference evidence="11 12" key="1">
    <citation type="journal article" date="2014" name="Int. J. Syst. Evol. Microbiol.">
        <title>Phaeodactylibacter xiamenensis gen. nov., sp. nov., a member of the family Saprospiraceae isolated from the marine alga Phaeodactylum tricornutum.</title>
        <authorList>
            <person name="Chen Z.Jr."/>
            <person name="Lei X."/>
            <person name="Lai Q."/>
            <person name="Li Y."/>
            <person name="Zhang B."/>
            <person name="Zhang J."/>
            <person name="Zhang H."/>
            <person name="Yang L."/>
            <person name="Zheng W."/>
            <person name="Tian Y."/>
            <person name="Yu Z."/>
            <person name="Xu H.Jr."/>
            <person name="Zheng T."/>
        </authorList>
    </citation>
    <scope>NUCLEOTIDE SEQUENCE [LARGE SCALE GENOMIC DNA]</scope>
    <source>
        <strain evidence="11 12">KD52</strain>
    </source>
</reference>
<dbReference type="Gene3D" id="3.10.20.310">
    <property type="entry name" value="membrane protein fhac"/>
    <property type="match status" value="4"/>
</dbReference>
<dbReference type="GO" id="GO:0071709">
    <property type="term" value="P:membrane assembly"/>
    <property type="evidence" value="ECO:0007669"/>
    <property type="project" value="InterPro"/>
</dbReference>
<dbReference type="EMBL" id="JPOS01000012">
    <property type="protein sequence ID" value="KGE88958.1"/>
    <property type="molecule type" value="Genomic_DNA"/>
</dbReference>